<dbReference type="RefSeq" id="WP_341405077.1">
    <property type="nucleotide sequence ID" value="NZ_JBBUKT010000004.1"/>
</dbReference>
<feature type="chain" id="PRO_5045334089" evidence="2">
    <location>
        <begin position="20"/>
        <end position="329"/>
    </location>
</feature>
<organism evidence="3 4">
    <name type="scientific">Luteolibacter soli</name>
    <dbReference type="NCBI Taxonomy" id="3135280"/>
    <lineage>
        <taxon>Bacteria</taxon>
        <taxon>Pseudomonadati</taxon>
        <taxon>Verrucomicrobiota</taxon>
        <taxon>Verrucomicrobiia</taxon>
        <taxon>Verrucomicrobiales</taxon>
        <taxon>Verrucomicrobiaceae</taxon>
        <taxon>Luteolibacter</taxon>
    </lineage>
</organism>
<dbReference type="GO" id="GO:0030570">
    <property type="term" value="F:pectate lyase activity"/>
    <property type="evidence" value="ECO:0007669"/>
    <property type="project" value="UniProtKB-EC"/>
</dbReference>
<evidence type="ECO:0000313" key="4">
    <source>
        <dbReference type="Proteomes" id="UP001371305"/>
    </source>
</evidence>
<dbReference type="EMBL" id="JBBUKT010000004">
    <property type="protein sequence ID" value="MEK7951473.1"/>
    <property type="molecule type" value="Genomic_DNA"/>
</dbReference>
<comment type="caution">
    <text evidence="3">The sequence shown here is derived from an EMBL/GenBank/DDBJ whole genome shotgun (WGS) entry which is preliminary data.</text>
</comment>
<dbReference type="Gene3D" id="1.50.10.20">
    <property type="match status" value="1"/>
</dbReference>
<accession>A0ABU9AV75</accession>
<evidence type="ECO:0000256" key="2">
    <source>
        <dbReference type="SAM" id="SignalP"/>
    </source>
</evidence>
<dbReference type="Proteomes" id="UP001371305">
    <property type="component" value="Unassembled WGS sequence"/>
</dbReference>
<dbReference type="SUPFAM" id="SSF81853">
    <property type="entry name" value="Family 10 polysaccharide lyase"/>
    <property type="match status" value="1"/>
</dbReference>
<feature type="compositionally biased region" description="Basic and acidic residues" evidence="1">
    <location>
        <begin position="56"/>
        <end position="71"/>
    </location>
</feature>
<protein>
    <submittedName>
        <fullName evidence="3">Pectate lyase</fullName>
        <ecNumber evidence="3">4.2.2.2</ecNumber>
    </submittedName>
</protein>
<evidence type="ECO:0000256" key="1">
    <source>
        <dbReference type="SAM" id="MobiDB-lite"/>
    </source>
</evidence>
<name>A0ABU9AV75_9BACT</name>
<keyword evidence="3" id="KW-0456">Lyase</keyword>
<dbReference type="NCBIfam" id="TIGR02474">
    <property type="entry name" value="pec_lyase"/>
    <property type="match status" value="1"/>
</dbReference>
<feature type="region of interest" description="Disordered" evidence="1">
    <location>
        <begin position="50"/>
        <end position="71"/>
    </location>
</feature>
<dbReference type="Pfam" id="PF09492">
    <property type="entry name" value="Pec_lyase"/>
    <property type="match status" value="1"/>
</dbReference>
<gene>
    <name evidence="3" type="primary">pelA</name>
    <name evidence="3" type="ORF">WKV53_13230</name>
</gene>
<reference evidence="3 4" key="1">
    <citation type="submission" date="2024-04" db="EMBL/GenBank/DDBJ databases">
        <title>Luteolibacter sp. isolated from soil.</title>
        <authorList>
            <person name="An J."/>
        </authorList>
    </citation>
    <scope>NUCLEOTIDE SEQUENCE [LARGE SCALE GENOMIC DNA]</scope>
    <source>
        <strain evidence="3 4">Y139</strain>
    </source>
</reference>
<feature type="signal peptide" evidence="2">
    <location>
        <begin position="1"/>
        <end position="19"/>
    </location>
</feature>
<dbReference type="EC" id="4.2.2.2" evidence="3"/>
<keyword evidence="4" id="KW-1185">Reference proteome</keyword>
<sequence>MTSRLLLLAAVLLPGQLFADADALATKPDDWFRSDEGHRTLATVLSWQSPQGSWPKNKDTAAKPYTGDREKLEGTFDNKATTGELRLLAHAFQATKDATYRDAFLKGYDHILEAQYPNGGWPQYFPPGKGYPRHITFNDGSMVRLLDFLRDSQGYDFLDAPRKQKATDAFDRGIACILKCQITIAGKLTVWCAQHDEVTFEPAKARAYELPSLSGGESAGILRFLMTLEKPSPEIIRAVEAGVAWFDSAKITGIRFERTNGGRIVEDPSAKPLWARFYDLETGKPFFCDRDGIKKATLAEIGEERRSGYAWYVTSGESVATDFKKWPHH</sequence>
<keyword evidence="2" id="KW-0732">Signal</keyword>
<evidence type="ECO:0000313" key="3">
    <source>
        <dbReference type="EMBL" id="MEK7951473.1"/>
    </source>
</evidence>
<dbReference type="InterPro" id="IPR012669">
    <property type="entry name" value="Pectate_lyase"/>
</dbReference>
<proteinExistence type="predicted"/>